<dbReference type="GO" id="GO:0017004">
    <property type="term" value="P:cytochrome complex assembly"/>
    <property type="evidence" value="ECO:0007669"/>
    <property type="project" value="UniProtKB-KW"/>
</dbReference>
<feature type="transmembrane region" description="Helical" evidence="7">
    <location>
        <begin position="268"/>
        <end position="284"/>
    </location>
</feature>
<dbReference type="OrthoDB" id="9814290at2"/>
<feature type="transmembrane region" description="Helical" evidence="7">
    <location>
        <begin position="152"/>
        <end position="169"/>
    </location>
</feature>
<feature type="transmembrane region" description="Helical" evidence="7">
    <location>
        <begin position="98"/>
        <end position="116"/>
    </location>
</feature>
<keyword evidence="4 7" id="KW-1133">Transmembrane helix</keyword>
<dbReference type="PANTHER" id="PTHR30071">
    <property type="entry name" value="HEME EXPORTER PROTEIN C"/>
    <property type="match status" value="1"/>
</dbReference>
<feature type="transmembrane region" description="Helical" evidence="7">
    <location>
        <begin position="128"/>
        <end position="145"/>
    </location>
</feature>
<dbReference type="EMBL" id="BAHD01000004">
    <property type="protein sequence ID" value="GAB94223.1"/>
    <property type="molecule type" value="Genomic_DNA"/>
</dbReference>
<dbReference type="AlphaFoldDB" id="K6VDE7"/>
<sequence length="323" mass="35340">MFDISQYALLAATGLVAIAVVAHVVIAVRYRRHEEDRSTQRPRSHAMAGGPATPGSGTGPEAVDEFGNPLDAVVGYDPDRGAGSSDRPFGLVWYAEKVVQLAAIFLSINLVTRAITTGHGPWANQHEFAVAFSWGILVAYVLFAWRYRVRMLGLVVLPVALAMLIYADTVEAQVRPLVPALHNNLMLTIHVACAVLAYGAGAVAFGAAVMYLVHPHVRGRGLPSRQLLDEIGYRSAIVTYPLLTVMIILGAVWANVAWGRYWSWDPKETAALVTWLIYGAYLHARVARDWRGERAAWLLILGFVAILFTYFGNLFLGGLHSYA</sequence>
<evidence type="ECO:0000313" key="9">
    <source>
        <dbReference type="EMBL" id="GAB94223.1"/>
    </source>
</evidence>
<evidence type="ECO:0000256" key="6">
    <source>
        <dbReference type="SAM" id="MobiDB-lite"/>
    </source>
</evidence>
<name>K6VDE7_9MICO</name>
<dbReference type="STRING" id="1184609.KILIM_004_00120"/>
<evidence type="ECO:0000256" key="5">
    <source>
        <dbReference type="ARBA" id="ARBA00023136"/>
    </source>
</evidence>
<evidence type="ECO:0000256" key="1">
    <source>
        <dbReference type="ARBA" id="ARBA00004141"/>
    </source>
</evidence>
<proteinExistence type="predicted"/>
<evidence type="ECO:0000256" key="7">
    <source>
        <dbReference type="SAM" id="Phobius"/>
    </source>
</evidence>
<dbReference type="RefSeq" id="WP_006590756.1">
    <property type="nucleotide sequence ID" value="NZ_BAHD01000004.1"/>
</dbReference>
<comment type="subcellular location">
    <subcellularLocation>
        <location evidence="1">Membrane</location>
        <topology evidence="1">Multi-pass membrane protein</topology>
    </subcellularLocation>
</comment>
<feature type="transmembrane region" description="Helical" evidence="7">
    <location>
        <begin position="189"/>
        <end position="213"/>
    </location>
</feature>
<evidence type="ECO:0000256" key="2">
    <source>
        <dbReference type="ARBA" id="ARBA00022692"/>
    </source>
</evidence>
<dbReference type="GO" id="GO:0005886">
    <property type="term" value="C:plasma membrane"/>
    <property type="evidence" value="ECO:0007669"/>
    <property type="project" value="TreeGrafter"/>
</dbReference>
<feature type="transmembrane region" description="Helical" evidence="7">
    <location>
        <begin position="233"/>
        <end position="256"/>
    </location>
</feature>
<gene>
    <name evidence="9" type="primary">resC</name>
    <name evidence="9" type="ORF">KILIM_004_00120</name>
</gene>
<dbReference type="InterPro" id="IPR045062">
    <property type="entry name" value="Cyt_c_biogenesis_CcsA/CcmC"/>
</dbReference>
<feature type="transmembrane region" description="Helical" evidence="7">
    <location>
        <begin position="6"/>
        <end position="28"/>
    </location>
</feature>
<dbReference type="PANTHER" id="PTHR30071:SF1">
    <property type="entry name" value="CYTOCHROME B_B6 PROTEIN-RELATED"/>
    <property type="match status" value="1"/>
</dbReference>
<feature type="transmembrane region" description="Helical" evidence="7">
    <location>
        <begin position="296"/>
        <end position="316"/>
    </location>
</feature>
<reference evidence="9 10" key="1">
    <citation type="submission" date="2012-08" db="EMBL/GenBank/DDBJ databases">
        <title>Whole genome shotgun sequence of Kineosphaera limosa NBRC 100340.</title>
        <authorList>
            <person name="Yoshida I."/>
            <person name="Isaki S."/>
            <person name="Hosoyama A."/>
            <person name="Tsuchikane K."/>
            <person name="Katsumata H."/>
            <person name="Ando Y."/>
            <person name="Ohji S."/>
            <person name="Hamada M."/>
            <person name="Tamura T."/>
            <person name="Yamazoe A."/>
            <person name="Yamazaki S."/>
            <person name="Fujita N."/>
        </authorList>
    </citation>
    <scope>NUCLEOTIDE SEQUENCE [LARGE SCALE GENOMIC DNA]</scope>
    <source>
        <strain evidence="9 10">NBRC 100340</strain>
    </source>
</reference>
<evidence type="ECO:0000259" key="8">
    <source>
        <dbReference type="Pfam" id="PF01578"/>
    </source>
</evidence>
<dbReference type="InterPro" id="IPR017562">
    <property type="entry name" value="Cyt_c_biogenesis_CcsA"/>
</dbReference>
<dbReference type="eggNOG" id="COG0755">
    <property type="taxonomic scope" value="Bacteria"/>
</dbReference>
<dbReference type="Pfam" id="PF01578">
    <property type="entry name" value="Cytochrom_C_asm"/>
    <property type="match status" value="1"/>
</dbReference>
<dbReference type="GO" id="GO:0020037">
    <property type="term" value="F:heme binding"/>
    <property type="evidence" value="ECO:0007669"/>
    <property type="project" value="InterPro"/>
</dbReference>
<protein>
    <submittedName>
        <fullName evidence="9">Cytochrome c biogenesis protein ResC</fullName>
    </submittedName>
</protein>
<feature type="region of interest" description="Disordered" evidence="6">
    <location>
        <begin position="35"/>
        <end position="61"/>
    </location>
</feature>
<feature type="domain" description="Cytochrome c assembly protein" evidence="8">
    <location>
        <begin position="122"/>
        <end position="320"/>
    </location>
</feature>
<evidence type="ECO:0000256" key="4">
    <source>
        <dbReference type="ARBA" id="ARBA00022989"/>
    </source>
</evidence>
<dbReference type="InterPro" id="IPR002541">
    <property type="entry name" value="Cyt_c_assembly"/>
</dbReference>
<dbReference type="Proteomes" id="UP000008366">
    <property type="component" value="Unassembled WGS sequence"/>
</dbReference>
<keyword evidence="2 7" id="KW-0812">Transmembrane</keyword>
<evidence type="ECO:0000313" key="10">
    <source>
        <dbReference type="Proteomes" id="UP000008366"/>
    </source>
</evidence>
<accession>K6VDE7</accession>
<organism evidence="9 10">
    <name type="scientific">Kineosphaera limosa NBRC 100340</name>
    <dbReference type="NCBI Taxonomy" id="1184609"/>
    <lineage>
        <taxon>Bacteria</taxon>
        <taxon>Bacillati</taxon>
        <taxon>Actinomycetota</taxon>
        <taxon>Actinomycetes</taxon>
        <taxon>Micrococcales</taxon>
        <taxon>Dermatophilaceae</taxon>
        <taxon>Kineosphaera</taxon>
    </lineage>
</organism>
<evidence type="ECO:0000256" key="3">
    <source>
        <dbReference type="ARBA" id="ARBA00022748"/>
    </source>
</evidence>
<keyword evidence="3" id="KW-0201">Cytochrome c-type biogenesis</keyword>
<dbReference type="NCBIfam" id="TIGR03144">
    <property type="entry name" value="cytochr_II_ccsB"/>
    <property type="match status" value="1"/>
</dbReference>
<comment type="caution">
    <text evidence="9">The sequence shown here is derived from an EMBL/GenBank/DDBJ whole genome shotgun (WGS) entry which is preliminary data.</text>
</comment>
<keyword evidence="10" id="KW-1185">Reference proteome</keyword>
<keyword evidence="5 7" id="KW-0472">Membrane</keyword>